<evidence type="ECO:0000313" key="1">
    <source>
        <dbReference type="EMBL" id="WUR02588.1"/>
    </source>
</evidence>
<dbReference type="GeneID" id="90540403"/>
<dbReference type="RefSeq" id="XP_065328733.1">
    <property type="nucleotide sequence ID" value="XM_065472661.1"/>
</dbReference>
<dbReference type="Proteomes" id="UP001334084">
    <property type="component" value="Chromosome 2"/>
</dbReference>
<proteinExistence type="predicted"/>
<keyword evidence="2" id="KW-1185">Reference proteome</keyword>
<gene>
    <name evidence="1" type="ORF">VNE69_02113</name>
</gene>
<reference evidence="1" key="1">
    <citation type="journal article" date="2024" name="BMC Genomics">
        <title>Functional annotation of a divergent genome using sequence and structure-based similarity.</title>
        <authorList>
            <person name="Svedberg D."/>
            <person name="Winiger R.R."/>
            <person name="Berg A."/>
            <person name="Sharma H."/>
            <person name="Tellgren-Roth C."/>
            <person name="Debrunner-Vossbrinck B.A."/>
            <person name="Vossbrinck C.R."/>
            <person name="Barandun J."/>
        </authorList>
    </citation>
    <scope>NUCLEOTIDE SEQUENCE</scope>
    <source>
        <strain evidence="1">Illinois isolate</strain>
    </source>
</reference>
<dbReference type="EMBL" id="CP142727">
    <property type="protein sequence ID" value="WUR02588.1"/>
    <property type="molecule type" value="Genomic_DNA"/>
</dbReference>
<protein>
    <submittedName>
        <fullName evidence="1">Uncharacterized protein</fullName>
    </submittedName>
</protein>
<sequence>MILCEICKTKFRCIDGEYICEEGHISQTKLEVADDLHFTTRSQKHITKKEASVFSKYCFTYRKLLLYTVLFKDLVSFLKCSSTKFIDLYTNFFSGDRKIVSSPIKIQFGHLIILGYLTKRTELEKNGKLYFFQEYLNEIETFDYRAKIKNIKNIFDMKKIINQKLGITKRVGGWLNKHKIMDILGTAKYPCNKKHKKIISETSLGHPLIEYNKALIRQEIGYSEDLLIKYFYKILEYFTIQLNEDLENYFKKYLSLRNLSNKMFTPEDEVSIYLFLYNEHKKLEIDYNQALKNLNIFLKNKYYDENIESKETSLVDLIVLLTHTSYHHFYFLVSSTLKSREFKSTNNIFVITKTKKQYYRNIKWKAFRIYIRRIKMLLKNNINYKSKKNYIEDDRI</sequence>
<dbReference type="AlphaFoldDB" id="A0AAX4J9J9"/>
<organism evidence="1 2">
    <name type="scientific">Vairimorpha necatrix</name>
    <dbReference type="NCBI Taxonomy" id="6039"/>
    <lineage>
        <taxon>Eukaryota</taxon>
        <taxon>Fungi</taxon>
        <taxon>Fungi incertae sedis</taxon>
        <taxon>Microsporidia</taxon>
        <taxon>Nosematidae</taxon>
        <taxon>Vairimorpha</taxon>
    </lineage>
</organism>
<evidence type="ECO:0000313" key="2">
    <source>
        <dbReference type="Proteomes" id="UP001334084"/>
    </source>
</evidence>
<dbReference type="KEGG" id="vnx:VNE69_02113"/>
<accession>A0AAX4J9J9</accession>
<name>A0AAX4J9J9_9MICR</name>